<dbReference type="NCBIfam" id="TIGR02436">
    <property type="entry name" value="four helix bundle protein"/>
    <property type="match status" value="1"/>
</dbReference>
<organism evidence="1 2">
    <name type="scientific">Candidatus Nomurabacteria bacterium RIFCSPHIGHO2_01_FULL_42_16</name>
    <dbReference type="NCBI Taxonomy" id="1801743"/>
    <lineage>
        <taxon>Bacteria</taxon>
        <taxon>Candidatus Nomuraibacteriota</taxon>
    </lineage>
</organism>
<protein>
    <submittedName>
        <fullName evidence="1">Four helix bundle protein</fullName>
    </submittedName>
</protein>
<evidence type="ECO:0000313" key="2">
    <source>
        <dbReference type="Proteomes" id="UP000178059"/>
    </source>
</evidence>
<dbReference type="PANTHER" id="PTHR38471">
    <property type="entry name" value="FOUR HELIX BUNDLE PROTEIN"/>
    <property type="match status" value="1"/>
</dbReference>
<accession>A0A1F6VIY1</accession>
<comment type="caution">
    <text evidence="1">The sequence shown here is derived from an EMBL/GenBank/DDBJ whole genome shotgun (WGS) entry which is preliminary data.</text>
</comment>
<reference evidence="1 2" key="1">
    <citation type="journal article" date="2016" name="Nat. Commun.">
        <title>Thousands of microbial genomes shed light on interconnected biogeochemical processes in an aquifer system.</title>
        <authorList>
            <person name="Anantharaman K."/>
            <person name="Brown C.T."/>
            <person name="Hug L.A."/>
            <person name="Sharon I."/>
            <person name="Castelle C.J."/>
            <person name="Probst A.J."/>
            <person name="Thomas B.C."/>
            <person name="Singh A."/>
            <person name="Wilkins M.J."/>
            <person name="Karaoz U."/>
            <person name="Brodie E.L."/>
            <person name="Williams K.H."/>
            <person name="Hubbard S.S."/>
            <person name="Banfield J.F."/>
        </authorList>
    </citation>
    <scope>NUCLEOTIDE SEQUENCE [LARGE SCALE GENOMIC DNA]</scope>
</reference>
<evidence type="ECO:0000313" key="1">
    <source>
        <dbReference type="EMBL" id="OGI69572.1"/>
    </source>
</evidence>
<dbReference type="SUPFAM" id="SSF158446">
    <property type="entry name" value="IVS-encoded protein-like"/>
    <property type="match status" value="1"/>
</dbReference>
<name>A0A1F6VIY1_9BACT</name>
<gene>
    <name evidence="1" type="ORF">A2824_02730</name>
</gene>
<dbReference type="EMBL" id="MFTT01000023">
    <property type="protein sequence ID" value="OGI69572.1"/>
    <property type="molecule type" value="Genomic_DNA"/>
</dbReference>
<dbReference type="Gene3D" id="1.20.1440.60">
    <property type="entry name" value="23S rRNA-intervening sequence"/>
    <property type="match status" value="1"/>
</dbReference>
<dbReference type="PANTHER" id="PTHR38471:SF2">
    <property type="entry name" value="FOUR HELIX BUNDLE PROTEIN"/>
    <property type="match status" value="1"/>
</dbReference>
<dbReference type="STRING" id="1801743.A2824_02730"/>
<sequence length="123" mass="14280">MANIRKFEDLKVWQKAHQLVLMVYKLTSKFPPEEKYGLSSQKRRAVVSVASNIVEGFKRRTVKDSLNFYNTADASLEELRYQTLLSKDLGYISEIEYIELIKLEEEVSKMLNSWIKSQKGNSA</sequence>
<dbReference type="AlphaFoldDB" id="A0A1F6VIY1"/>
<dbReference type="Pfam" id="PF05635">
    <property type="entry name" value="23S_rRNA_IVP"/>
    <property type="match status" value="1"/>
</dbReference>
<dbReference type="InterPro" id="IPR012657">
    <property type="entry name" value="23S_rRNA-intervening_sequence"/>
</dbReference>
<dbReference type="CDD" id="cd16377">
    <property type="entry name" value="23S_rRNA_IVP_like"/>
    <property type="match status" value="1"/>
</dbReference>
<dbReference type="Proteomes" id="UP000178059">
    <property type="component" value="Unassembled WGS sequence"/>
</dbReference>
<proteinExistence type="predicted"/>
<dbReference type="InterPro" id="IPR036583">
    <property type="entry name" value="23S_rRNA_IVS_sf"/>
</dbReference>